<feature type="compositionally biased region" description="Low complexity" evidence="1">
    <location>
        <begin position="209"/>
        <end position="221"/>
    </location>
</feature>
<accession>A0A8J3NIL6</accession>
<dbReference type="SUPFAM" id="SSF47413">
    <property type="entry name" value="lambda repressor-like DNA-binding domains"/>
    <property type="match status" value="1"/>
</dbReference>
<dbReference type="RefSeq" id="WP_203745082.1">
    <property type="nucleotide sequence ID" value="NZ_BONF01000011.1"/>
</dbReference>
<comment type="caution">
    <text evidence="3">The sequence shown here is derived from an EMBL/GenBank/DDBJ whole genome shotgun (WGS) entry which is preliminary data.</text>
</comment>
<sequence>MTHGDSGTVSALARLKQEIRQFRGRRSLGQLTNAYGVPRSTLSDWENSGALPKKEAFQAFCAAVGGHDGQRLWALWREAAAEVSRVAGAGPDAAGPPMAAAPAPGAGQAYPQGGVRGARGRRPAWVRPAAALLVAALAGAAVTYLVVGGGGQDPGAGARPDGGFATVPGAAAGMVSGSPTPGVSVSGTPGPGATVAASRSGGRTPAASARPTAVATGGAAAPRPPAQEGPCTVDPMANAGEILRKCTLSLGFGYAVDLDGMEPAWNLTSAELGDPWDLRLSSIQLLTQPGTDASIVAVGELNYEICRTSVGNEVIELARLRPGSQWCAFSNDDRPTGLQVMEVLTDGRQIVGVKFMVTVWGRVGS</sequence>
<evidence type="ECO:0000313" key="4">
    <source>
        <dbReference type="Proteomes" id="UP000601223"/>
    </source>
</evidence>
<feature type="compositionally biased region" description="Low complexity" evidence="1">
    <location>
        <begin position="90"/>
        <end position="113"/>
    </location>
</feature>
<dbReference type="CDD" id="cd00093">
    <property type="entry name" value="HTH_XRE"/>
    <property type="match status" value="1"/>
</dbReference>
<gene>
    <name evidence="3" type="ORF">Cba03nite_23320</name>
</gene>
<dbReference type="AlphaFoldDB" id="A0A8J3NIL6"/>
<reference evidence="3 4" key="1">
    <citation type="submission" date="2021-01" db="EMBL/GenBank/DDBJ databases">
        <title>Whole genome shotgun sequence of Catellatospora bangladeshensis NBRC 107357.</title>
        <authorList>
            <person name="Komaki H."/>
            <person name="Tamura T."/>
        </authorList>
    </citation>
    <scope>NUCLEOTIDE SEQUENCE [LARGE SCALE GENOMIC DNA]</scope>
    <source>
        <strain evidence="3 4">NBRC 107357</strain>
    </source>
</reference>
<dbReference type="EMBL" id="BONF01000011">
    <property type="protein sequence ID" value="GIF80983.1"/>
    <property type="molecule type" value="Genomic_DNA"/>
</dbReference>
<dbReference type="Proteomes" id="UP000601223">
    <property type="component" value="Unassembled WGS sequence"/>
</dbReference>
<evidence type="ECO:0000313" key="3">
    <source>
        <dbReference type="EMBL" id="GIF80983.1"/>
    </source>
</evidence>
<keyword evidence="2" id="KW-1133">Transmembrane helix</keyword>
<keyword evidence="2" id="KW-0472">Membrane</keyword>
<organism evidence="3 4">
    <name type="scientific">Catellatospora bangladeshensis</name>
    <dbReference type="NCBI Taxonomy" id="310355"/>
    <lineage>
        <taxon>Bacteria</taxon>
        <taxon>Bacillati</taxon>
        <taxon>Actinomycetota</taxon>
        <taxon>Actinomycetes</taxon>
        <taxon>Micromonosporales</taxon>
        <taxon>Micromonosporaceae</taxon>
        <taxon>Catellatospora</taxon>
    </lineage>
</organism>
<dbReference type="InterPro" id="IPR010982">
    <property type="entry name" value="Lambda_DNA-bd_dom_sf"/>
</dbReference>
<evidence type="ECO:0000256" key="2">
    <source>
        <dbReference type="SAM" id="Phobius"/>
    </source>
</evidence>
<name>A0A8J3NIL6_9ACTN</name>
<evidence type="ECO:0000256" key="1">
    <source>
        <dbReference type="SAM" id="MobiDB-lite"/>
    </source>
</evidence>
<dbReference type="GO" id="GO:0003677">
    <property type="term" value="F:DNA binding"/>
    <property type="evidence" value="ECO:0007669"/>
    <property type="project" value="InterPro"/>
</dbReference>
<dbReference type="InterPro" id="IPR001387">
    <property type="entry name" value="Cro/C1-type_HTH"/>
</dbReference>
<protein>
    <submittedName>
        <fullName evidence="3">Uncharacterized protein</fullName>
    </submittedName>
</protein>
<feature type="region of interest" description="Disordered" evidence="1">
    <location>
        <begin position="90"/>
        <end position="118"/>
    </location>
</feature>
<keyword evidence="4" id="KW-1185">Reference proteome</keyword>
<keyword evidence="2" id="KW-0812">Transmembrane</keyword>
<proteinExistence type="predicted"/>
<feature type="region of interest" description="Disordered" evidence="1">
    <location>
        <begin position="176"/>
        <end position="230"/>
    </location>
</feature>
<feature type="transmembrane region" description="Helical" evidence="2">
    <location>
        <begin position="129"/>
        <end position="147"/>
    </location>
</feature>
<feature type="compositionally biased region" description="Low complexity" evidence="1">
    <location>
        <begin position="176"/>
        <end position="192"/>
    </location>
</feature>